<dbReference type="GO" id="GO:0006508">
    <property type="term" value="P:proteolysis"/>
    <property type="evidence" value="ECO:0007669"/>
    <property type="project" value="UniProtKB-KW"/>
</dbReference>
<gene>
    <name evidence="3" type="ORF">SAMN04489718_4050</name>
</gene>
<keyword evidence="4" id="KW-1185">Reference proteome</keyword>
<feature type="transmembrane region" description="Helical" evidence="1">
    <location>
        <begin position="14"/>
        <end position="41"/>
    </location>
</feature>
<keyword evidence="1" id="KW-0472">Membrane</keyword>
<reference evidence="4" key="1">
    <citation type="submission" date="2016-10" db="EMBL/GenBank/DDBJ databases">
        <authorList>
            <person name="Varghese N."/>
            <person name="Submissions S."/>
        </authorList>
    </citation>
    <scope>NUCLEOTIDE SEQUENCE [LARGE SCALE GENOMIC DNA]</scope>
    <source>
        <strain evidence="4">DSM 45459</strain>
    </source>
</reference>
<keyword evidence="3" id="KW-0645">Protease</keyword>
<name>A0A1H1H1L6_9ACTN</name>
<evidence type="ECO:0000313" key="3">
    <source>
        <dbReference type="EMBL" id="SDR19385.1"/>
    </source>
</evidence>
<sequence length="322" mass="34433">MLARNPVHRWWRPLVTLLVFAGTAVLALIGTTVLFVGSVLLGMPTQVLRAVSDPALRVEDLLRDPLLMLFFSFALLVALIPAAVLTARWTQRRSPASLVSVVGGFRVRWLGSALLWGLLVFGTMFGVSLLLQVLAGVPLLEGFPGWWSYSSIALIAVIVVPVQSAAEELVFRGLLLQTLNAWFRVPWLGIVVSSLVFLSGHGYTDPAVWAELLLMAGAMCWLSIRTGGLEAAVALHVSNNGLSLFIAGLSGVPGVEQGGNYPLTQVLPLMVAVVVYAWLVDRSAARRGLYTVVGGRVPIHPVSLRPGGASRAESGAAERVNS</sequence>
<keyword evidence="1" id="KW-1133">Transmembrane helix</keyword>
<dbReference type="STRING" id="995062.SAMN04489718_4050"/>
<proteinExistence type="predicted"/>
<feature type="transmembrane region" description="Helical" evidence="1">
    <location>
        <begin position="181"/>
        <end position="200"/>
    </location>
</feature>
<feature type="transmembrane region" description="Helical" evidence="1">
    <location>
        <begin position="146"/>
        <end position="169"/>
    </location>
</feature>
<accession>A0A1H1H1L6</accession>
<evidence type="ECO:0000259" key="2">
    <source>
        <dbReference type="Pfam" id="PF02517"/>
    </source>
</evidence>
<feature type="transmembrane region" description="Helical" evidence="1">
    <location>
        <begin position="261"/>
        <end position="280"/>
    </location>
</feature>
<dbReference type="Proteomes" id="UP000199301">
    <property type="component" value="Unassembled WGS sequence"/>
</dbReference>
<dbReference type="GO" id="GO:0080120">
    <property type="term" value="P:CAAX-box protein maturation"/>
    <property type="evidence" value="ECO:0007669"/>
    <property type="project" value="UniProtKB-ARBA"/>
</dbReference>
<feature type="transmembrane region" description="Helical" evidence="1">
    <location>
        <begin position="109"/>
        <end position="134"/>
    </location>
</feature>
<feature type="transmembrane region" description="Helical" evidence="1">
    <location>
        <begin position="66"/>
        <end position="89"/>
    </location>
</feature>
<dbReference type="OrthoDB" id="2680086at2"/>
<evidence type="ECO:0000313" key="4">
    <source>
        <dbReference type="Proteomes" id="UP000199301"/>
    </source>
</evidence>
<keyword evidence="1" id="KW-0812">Transmembrane</keyword>
<keyword evidence="3" id="KW-0378">Hydrolase</keyword>
<dbReference type="AlphaFoldDB" id="A0A1H1H1L6"/>
<dbReference type="InterPro" id="IPR003675">
    <property type="entry name" value="Rce1/LyrA-like_dom"/>
</dbReference>
<organism evidence="3 4">
    <name type="scientific">Actinopolyspora saharensis</name>
    <dbReference type="NCBI Taxonomy" id="995062"/>
    <lineage>
        <taxon>Bacteria</taxon>
        <taxon>Bacillati</taxon>
        <taxon>Actinomycetota</taxon>
        <taxon>Actinomycetes</taxon>
        <taxon>Actinopolysporales</taxon>
        <taxon>Actinopolysporaceae</taxon>
        <taxon>Actinopolyspora</taxon>
    </lineage>
</organism>
<feature type="transmembrane region" description="Helical" evidence="1">
    <location>
        <begin position="231"/>
        <end position="249"/>
    </location>
</feature>
<feature type="domain" description="CAAX prenyl protease 2/Lysostaphin resistance protein A-like" evidence="2">
    <location>
        <begin position="152"/>
        <end position="241"/>
    </location>
</feature>
<dbReference type="EMBL" id="FNKO01000002">
    <property type="protein sequence ID" value="SDR19385.1"/>
    <property type="molecule type" value="Genomic_DNA"/>
</dbReference>
<evidence type="ECO:0000256" key="1">
    <source>
        <dbReference type="SAM" id="Phobius"/>
    </source>
</evidence>
<dbReference type="GO" id="GO:0004175">
    <property type="term" value="F:endopeptidase activity"/>
    <property type="evidence" value="ECO:0007669"/>
    <property type="project" value="UniProtKB-ARBA"/>
</dbReference>
<protein>
    <submittedName>
        <fullName evidence="3">CAAX protease self-immunity</fullName>
    </submittedName>
</protein>
<dbReference type="Pfam" id="PF02517">
    <property type="entry name" value="Rce1-like"/>
    <property type="match status" value="1"/>
</dbReference>
<feature type="transmembrane region" description="Helical" evidence="1">
    <location>
        <begin position="206"/>
        <end position="224"/>
    </location>
</feature>